<keyword evidence="1" id="KW-0472">Membrane</keyword>
<evidence type="ECO:0000313" key="3">
    <source>
        <dbReference type="Proteomes" id="UP000429785"/>
    </source>
</evidence>
<evidence type="ECO:0000256" key="1">
    <source>
        <dbReference type="SAM" id="Phobius"/>
    </source>
</evidence>
<sequence length="176" mass="21245">MHVICYHNECPNLKRPMKYVSKILPWKTNILITLVILLALNILNFYGVYTNRFYFLKPDNYIFPLLSTVHFLYLYVMWFKIKEDELPDPKMRNIEYALYAIMVVYIFKIYDSVLTLTSFPELVGHVIPPTFKPMALLMLVLYSLLPIFTISLFWYRRNYVGHYNFEDYNNNLNIWQ</sequence>
<protein>
    <submittedName>
        <fullName evidence="2">Uncharacterized protein</fullName>
    </submittedName>
</protein>
<feature type="transmembrane region" description="Helical" evidence="1">
    <location>
        <begin position="93"/>
        <end position="110"/>
    </location>
</feature>
<reference evidence="2 3" key="1">
    <citation type="submission" date="2019-10" db="EMBL/GenBank/DDBJ databases">
        <title>Muricauda olearia CL-SS4 JCM15563 genome.</title>
        <authorList>
            <person name="Liu L."/>
        </authorList>
    </citation>
    <scope>NUCLEOTIDE SEQUENCE [LARGE SCALE GENOMIC DNA]</scope>
    <source>
        <strain evidence="2 3">CL-SS4</strain>
    </source>
</reference>
<gene>
    <name evidence="2" type="ORF">F8C76_04045</name>
</gene>
<comment type="caution">
    <text evidence="2">The sequence shown here is derived from an EMBL/GenBank/DDBJ whole genome shotgun (WGS) entry which is preliminary data.</text>
</comment>
<feature type="transmembrane region" description="Helical" evidence="1">
    <location>
        <begin position="24"/>
        <end position="49"/>
    </location>
</feature>
<accession>A0A6I1E4A2</accession>
<keyword evidence="1" id="KW-1133">Transmembrane helix</keyword>
<evidence type="ECO:0000313" key="2">
    <source>
        <dbReference type="EMBL" id="KAB7530681.1"/>
    </source>
</evidence>
<name>A0A6I1E4A2_9FLAO</name>
<feature type="transmembrane region" description="Helical" evidence="1">
    <location>
        <begin position="130"/>
        <end position="155"/>
    </location>
</feature>
<dbReference type="AlphaFoldDB" id="A0A6I1E4A2"/>
<dbReference type="Proteomes" id="UP000429785">
    <property type="component" value="Unassembled WGS sequence"/>
</dbReference>
<keyword evidence="1" id="KW-0812">Transmembrane</keyword>
<dbReference type="EMBL" id="WELG01000001">
    <property type="protein sequence ID" value="KAB7530681.1"/>
    <property type="molecule type" value="Genomic_DNA"/>
</dbReference>
<proteinExistence type="predicted"/>
<feature type="transmembrane region" description="Helical" evidence="1">
    <location>
        <begin position="61"/>
        <end position="81"/>
    </location>
</feature>
<dbReference type="OrthoDB" id="1436004at2"/>
<organism evidence="2 3">
    <name type="scientific">Flagellimonas olearia</name>
    <dbReference type="NCBI Taxonomy" id="552546"/>
    <lineage>
        <taxon>Bacteria</taxon>
        <taxon>Pseudomonadati</taxon>
        <taxon>Bacteroidota</taxon>
        <taxon>Flavobacteriia</taxon>
        <taxon>Flavobacteriales</taxon>
        <taxon>Flavobacteriaceae</taxon>
        <taxon>Flagellimonas</taxon>
    </lineage>
</organism>